<organism evidence="3 4">
    <name type="scientific">Camellia sinensis</name>
    <name type="common">Tea plant</name>
    <name type="synonym">Thea sinensis</name>
    <dbReference type="NCBI Taxonomy" id="4442"/>
    <lineage>
        <taxon>Eukaryota</taxon>
        <taxon>Viridiplantae</taxon>
        <taxon>Streptophyta</taxon>
        <taxon>Embryophyta</taxon>
        <taxon>Tracheophyta</taxon>
        <taxon>Spermatophyta</taxon>
        <taxon>Magnoliopsida</taxon>
        <taxon>eudicotyledons</taxon>
        <taxon>Gunneridae</taxon>
        <taxon>Pentapetalae</taxon>
        <taxon>asterids</taxon>
        <taxon>Ericales</taxon>
        <taxon>Theaceae</taxon>
        <taxon>Camellia</taxon>
    </lineage>
</organism>
<evidence type="ECO:0000256" key="2">
    <source>
        <dbReference type="SAM" id="MobiDB-lite"/>
    </source>
</evidence>
<reference evidence="4" key="1">
    <citation type="journal article" date="2020" name="Nat. Commun.">
        <title>Genome assembly of wild tea tree DASZ reveals pedigree and selection history of tea varieties.</title>
        <authorList>
            <person name="Zhang W."/>
            <person name="Zhang Y."/>
            <person name="Qiu H."/>
            <person name="Guo Y."/>
            <person name="Wan H."/>
            <person name="Zhang X."/>
            <person name="Scossa F."/>
            <person name="Alseekh S."/>
            <person name="Zhang Q."/>
            <person name="Wang P."/>
            <person name="Xu L."/>
            <person name="Schmidt M.H."/>
            <person name="Jia X."/>
            <person name="Li D."/>
            <person name="Zhu A."/>
            <person name="Guo F."/>
            <person name="Chen W."/>
            <person name="Ni D."/>
            <person name="Usadel B."/>
            <person name="Fernie A.R."/>
            <person name="Wen W."/>
        </authorList>
    </citation>
    <scope>NUCLEOTIDE SEQUENCE [LARGE SCALE GENOMIC DNA]</scope>
    <source>
        <strain evidence="4">cv. G240</strain>
    </source>
</reference>
<accession>A0A7J7GXT8</accession>
<gene>
    <name evidence="3" type="ORF">HYC85_015445</name>
</gene>
<name>A0A7J7GXT8_CAMSI</name>
<feature type="compositionally biased region" description="Polar residues" evidence="2">
    <location>
        <begin position="44"/>
        <end position="54"/>
    </location>
</feature>
<evidence type="ECO:0000313" key="4">
    <source>
        <dbReference type="Proteomes" id="UP000593564"/>
    </source>
</evidence>
<dbReference type="Proteomes" id="UP000593564">
    <property type="component" value="Unassembled WGS sequence"/>
</dbReference>
<feature type="region of interest" description="Disordered" evidence="2">
    <location>
        <begin position="105"/>
        <end position="133"/>
    </location>
</feature>
<keyword evidence="4" id="KW-1185">Reference proteome</keyword>
<dbReference type="EMBL" id="JACBKZ010000007">
    <property type="protein sequence ID" value="KAF5945217.1"/>
    <property type="molecule type" value="Genomic_DNA"/>
</dbReference>
<feature type="region of interest" description="Disordered" evidence="2">
    <location>
        <begin position="1"/>
        <end position="83"/>
    </location>
</feature>
<comment type="caution">
    <text evidence="3">The sequence shown here is derived from an EMBL/GenBank/DDBJ whole genome shotgun (WGS) entry which is preliminary data.</text>
</comment>
<keyword evidence="1" id="KW-0175">Coiled coil</keyword>
<evidence type="ECO:0000256" key="1">
    <source>
        <dbReference type="SAM" id="Coils"/>
    </source>
</evidence>
<dbReference type="AlphaFoldDB" id="A0A7J7GXT8"/>
<feature type="compositionally biased region" description="Basic and acidic residues" evidence="2">
    <location>
        <begin position="112"/>
        <end position="133"/>
    </location>
</feature>
<feature type="coiled-coil region" evidence="1">
    <location>
        <begin position="161"/>
        <end position="195"/>
    </location>
</feature>
<evidence type="ECO:0000313" key="3">
    <source>
        <dbReference type="EMBL" id="KAF5945217.1"/>
    </source>
</evidence>
<protein>
    <submittedName>
        <fullName evidence="3">Uncharacterized protein</fullName>
    </submittedName>
</protein>
<sequence length="247" mass="26848">MSDNHDSNQVLNGSGAVGNGDSNDFQSAPVRDDDGTGTGYSGEVSVNQEPSSLQVDHVDHSNGVLLTRGDSLENGPSDVKLAEDGGKEEMFVDCPDELIVSDNREAMAIPETEERSDEKDDLQDTHVHESDNRTQVHDLTDELVHLRAMLEKTIGEKEGSAKDYKEERDAFMNELAKLRQQLKALNGHRSVLNENPGDLVNGLPEEEMGDVGQKISLSDNALHDMMNECSTFVRNALAGTATDGGKI</sequence>
<proteinExistence type="predicted"/>
<reference evidence="3 4" key="2">
    <citation type="submission" date="2020-07" db="EMBL/GenBank/DDBJ databases">
        <title>Genome assembly of wild tea tree DASZ reveals pedigree and selection history of tea varieties.</title>
        <authorList>
            <person name="Zhang W."/>
        </authorList>
    </citation>
    <scope>NUCLEOTIDE SEQUENCE [LARGE SCALE GENOMIC DNA]</scope>
    <source>
        <strain evidence="4">cv. G240</strain>
        <tissue evidence="3">Leaf</tissue>
    </source>
</reference>